<sequence length="287" mass="32426">MAVPVWTSQFRKKELLKHEQQLNCHGSAFKKVSRLDTDKLKSTDTSGVKLLVTTLGGSWGKTDLEERYEYFEKALYQTIQKSDGSNDSYLARHDANFEELLAGSTTLEEVRAYVLLRQSNLNPEDKKKIAVEQSGKLQYEPVAKAVRFLGSRFFQEFQGGRQPESKTRIYDVNFTEGPEEPTLGSSGAERAFAAQNQSQDEVEPELDAEFIEVMVAQEDQDALMVAGFENELEELFQDVPALHEAMSSYVEARQRLMDKRKTRGFWPVKGEKKESANVAMSATEATS</sequence>
<accession>A0AA36NCF0</accession>
<reference evidence="1" key="1">
    <citation type="submission" date="2023-08" db="EMBL/GenBank/DDBJ databases">
        <authorList>
            <person name="Chen Y."/>
            <person name="Shah S."/>
            <person name="Dougan E. K."/>
            <person name="Thang M."/>
            <person name="Chan C."/>
        </authorList>
    </citation>
    <scope>NUCLEOTIDE SEQUENCE</scope>
</reference>
<gene>
    <name evidence="1" type="ORF">EVOR1521_LOCUS22135</name>
</gene>
<name>A0AA36NCF0_9DINO</name>
<dbReference type="Proteomes" id="UP001178507">
    <property type="component" value="Unassembled WGS sequence"/>
</dbReference>
<proteinExistence type="predicted"/>
<dbReference type="EMBL" id="CAUJNA010003295">
    <property type="protein sequence ID" value="CAJ1398316.1"/>
    <property type="molecule type" value="Genomic_DNA"/>
</dbReference>
<evidence type="ECO:0000313" key="1">
    <source>
        <dbReference type="EMBL" id="CAJ1398316.1"/>
    </source>
</evidence>
<evidence type="ECO:0000313" key="2">
    <source>
        <dbReference type="Proteomes" id="UP001178507"/>
    </source>
</evidence>
<dbReference type="AlphaFoldDB" id="A0AA36NCF0"/>
<protein>
    <submittedName>
        <fullName evidence="1">Uncharacterized protein</fullName>
    </submittedName>
</protein>
<comment type="caution">
    <text evidence="1">The sequence shown here is derived from an EMBL/GenBank/DDBJ whole genome shotgun (WGS) entry which is preliminary data.</text>
</comment>
<organism evidence="1 2">
    <name type="scientific">Effrenium voratum</name>
    <dbReference type="NCBI Taxonomy" id="2562239"/>
    <lineage>
        <taxon>Eukaryota</taxon>
        <taxon>Sar</taxon>
        <taxon>Alveolata</taxon>
        <taxon>Dinophyceae</taxon>
        <taxon>Suessiales</taxon>
        <taxon>Symbiodiniaceae</taxon>
        <taxon>Effrenium</taxon>
    </lineage>
</organism>
<keyword evidence="2" id="KW-1185">Reference proteome</keyword>